<evidence type="ECO:0000313" key="2">
    <source>
        <dbReference type="EMBL" id="SSC66289.1"/>
    </source>
</evidence>
<dbReference type="EMBL" id="UEYP01000002">
    <property type="protein sequence ID" value="SSC66289.1"/>
    <property type="molecule type" value="Genomic_DNA"/>
</dbReference>
<dbReference type="GO" id="GO:0006950">
    <property type="term" value="P:response to stress"/>
    <property type="evidence" value="ECO:0007669"/>
    <property type="project" value="TreeGrafter"/>
</dbReference>
<accession>A0A376AEN0</accession>
<dbReference type="PANTHER" id="PTHR33164:SF43">
    <property type="entry name" value="HTH-TYPE TRANSCRIPTIONAL REPRESSOR YETL"/>
    <property type="match status" value="1"/>
</dbReference>
<dbReference type="Proteomes" id="UP000254764">
    <property type="component" value="Unassembled WGS sequence"/>
</dbReference>
<dbReference type="InterPro" id="IPR039422">
    <property type="entry name" value="MarR/SlyA-like"/>
</dbReference>
<dbReference type="AlphaFoldDB" id="A0A376AEN0"/>
<dbReference type="PROSITE" id="PS50995">
    <property type="entry name" value="HTH_MARR_2"/>
    <property type="match status" value="1"/>
</dbReference>
<protein>
    <recommendedName>
        <fullName evidence="1">HTH marR-type domain-containing protein</fullName>
    </recommendedName>
</protein>
<dbReference type="InterPro" id="IPR036388">
    <property type="entry name" value="WH-like_DNA-bd_sf"/>
</dbReference>
<dbReference type="InterPro" id="IPR000835">
    <property type="entry name" value="HTH_MarR-typ"/>
</dbReference>
<dbReference type="STRING" id="1336235.GCA_000518785_00696"/>
<proteinExistence type="predicted"/>
<dbReference type="Gene3D" id="1.10.10.10">
    <property type="entry name" value="Winged helix-like DNA-binding domain superfamily/Winged helix DNA-binding domain"/>
    <property type="match status" value="1"/>
</dbReference>
<organism evidence="2 3">
    <name type="scientific">Ciceribacter selenitireducens ATCC BAA-1503</name>
    <dbReference type="NCBI Taxonomy" id="1336235"/>
    <lineage>
        <taxon>Bacteria</taxon>
        <taxon>Pseudomonadati</taxon>
        <taxon>Pseudomonadota</taxon>
        <taxon>Alphaproteobacteria</taxon>
        <taxon>Hyphomicrobiales</taxon>
        <taxon>Rhizobiaceae</taxon>
        <taxon>Ciceribacter</taxon>
    </lineage>
</organism>
<dbReference type="InterPro" id="IPR036390">
    <property type="entry name" value="WH_DNA-bd_sf"/>
</dbReference>
<sequence>MQNDFEIDHFLPYRLDRAAERMSSHFMRFCGESEEITWAEWQVLWSLGEKVHATAKAICGHSGLSKTKISRAVKALEDRRWLERHRDRADRRFELLTLTQAGMEGYRRLKLRAGDYQRWLEGSLDLPYLTAIDDGLSGVETMIASGQLQSLLPPVEEPAA</sequence>
<dbReference type="OrthoDB" id="8906692at2"/>
<name>A0A376AEN0_9HYPH</name>
<dbReference type="SUPFAM" id="SSF46785">
    <property type="entry name" value="Winged helix' DNA-binding domain"/>
    <property type="match status" value="1"/>
</dbReference>
<evidence type="ECO:0000259" key="1">
    <source>
        <dbReference type="PROSITE" id="PS50995"/>
    </source>
</evidence>
<dbReference type="PANTHER" id="PTHR33164">
    <property type="entry name" value="TRANSCRIPTIONAL REGULATOR, MARR FAMILY"/>
    <property type="match status" value="1"/>
</dbReference>
<dbReference type="RefSeq" id="WP_115669098.1">
    <property type="nucleotide sequence ID" value="NZ_UEYP01000002.1"/>
</dbReference>
<feature type="domain" description="HTH marR-type" evidence="1">
    <location>
        <begin position="8"/>
        <end position="157"/>
    </location>
</feature>
<gene>
    <name evidence="2" type="ORF">RHIZ70_1997</name>
</gene>
<reference evidence="3" key="1">
    <citation type="submission" date="2018-07" db="EMBL/GenBank/DDBJ databases">
        <authorList>
            <person name="Peiro R."/>
            <person name="Begona"/>
            <person name="Cbmso G."/>
            <person name="Lopez M."/>
            <person name="Gonzalez S."/>
        </authorList>
    </citation>
    <scope>NUCLEOTIDE SEQUENCE [LARGE SCALE GENOMIC DNA]</scope>
</reference>
<evidence type="ECO:0000313" key="3">
    <source>
        <dbReference type="Proteomes" id="UP000254764"/>
    </source>
</evidence>
<dbReference type="GO" id="GO:0003700">
    <property type="term" value="F:DNA-binding transcription factor activity"/>
    <property type="evidence" value="ECO:0007669"/>
    <property type="project" value="InterPro"/>
</dbReference>
<dbReference type="SMART" id="SM00347">
    <property type="entry name" value="HTH_MARR"/>
    <property type="match status" value="1"/>
</dbReference>
<dbReference type="Pfam" id="PF12802">
    <property type="entry name" value="MarR_2"/>
    <property type="match status" value="1"/>
</dbReference>
<keyword evidence="3" id="KW-1185">Reference proteome</keyword>